<dbReference type="EMBL" id="JAEUBG010004843">
    <property type="protein sequence ID" value="KAH3679819.1"/>
    <property type="molecule type" value="Genomic_DNA"/>
</dbReference>
<organism evidence="2 3">
    <name type="scientific">Wickerhamomyces pijperi</name>
    <name type="common">Yeast</name>
    <name type="synonym">Pichia pijperi</name>
    <dbReference type="NCBI Taxonomy" id="599730"/>
    <lineage>
        <taxon>Eukaryota</taxon>
        <taxon>Fungi</taxon>
        <taxon>Dikarya</taxon>
        <taxon>Ascomycota</taxon>
        <taxon>Saccharomycotina</taxon>
        <taxon>Saccharomycetes</taxon>
        <taxon>Phaffomycetales</taxon>
        <taxon>Wickerhamomycetaceae</taxon>
        <taxon>Wickerhamomyces</taxon>
    </lineage>
</organism>
<name>A0A9P8TI94_WICPI</name>
<evidence type="ECO:0000313" key="2">
    <source>
        <dbReference type="EMBL" id="KAH3679819.1"/>
    </source>
</evidence>
<protein>
    <submittedName>
        <fullName evidence="2">Uncharacterized protein</fullName>
    </submittedName>
</protein>
<dbReference type="AlphaFoldDB" id="A0A9P8TI94"/>
<keyword evidence="1" id="KW-1133">Transmembrane helix</keyword>
<keyword evidence="3" id="KW-1185">Reference proteome</keyword>
<dbReference type="Proteomes" id="UP000774326">
    <property type="component" value="Unassembled WGS sequence"/>
</dbReference>
<comment type="caution">
    <text evidence="2">The sequence shown here is derived from an EMBL/GenBank/DDBJ whole genome shotgun (WGS) entry which is preliminary data.</text>
</comment>
<accession>A0A9P8TI94</accession>
<evidence type="ECO:0000256" key="1">
    <source>
        <dbReference type="SAM" id="Phobius"/>
    </source>
</evidence>
<reference evidence="2" key="1">
    <citation type="journal article" date="2021" name="Open Biol.">
        <title>Shared evolutionary footprints suggest mitochondrial oxidative damage underlies multiple complex I losses in fungi.</title>
        <authorList>
            <person name="Schikora-Tamarit M.A."/>
            <person name="Marcet-Houben M."/>
            <person name="Nosek J."/>
            <person name="Gabaldon T."/>
        </authorList>
    </citation>
    <scope>NUCLEOTIDE SEQUENCE</scope>
    <source>
        <strain evidence="2">CBS2887</strain>
    </source>
</reference>
<reference evidence="2" key="2">
    <citation type="submission" date="2021-01" db="EMBL/GenBank/DDBJ databases">
        <authorList>
            <person name="Schikora-Tamarit M.A."/>
        </authorList>
    </citation>
    <scope>NUCLEOTIDE SEQUENCE</scope>
    <source>
        <strain evidence="2">CBS2887</strain>
    </source>
</reference>
<feature type="transmembrane region" description="Helical" evidence="1">
    <location>
        <begin position="36"/>
        <end position="56"/>
    </location>
</feature>
<sequence length="79" mass="8613">MLSMDEESLDGNPKIPETGYWAKKSGTEFAIPNRNFCVVAILFTMMLSLMISPLAVPVTYASWKVDVAVSEAEEDAVGV</sequence>
<evidence type="ECO:0000313" key="3">
    <source>
        <dbReference type="Proteomes" id="UP000774326"/>
    </source>
</evidence>
<keyword evidence="1" id="KW-0472">Membrane</keyword>
<proteinExistence type="predicted"/>
<keyword evidence="1" id="KW-0812">Transmembrane</keyword>
<gene>
    <name evidence="2" type="ORF">WICPIJ_008506</name>
</gene>